<organism evidence="1 2">
    <name type="scientific">Variovorax paradoxus</name>
    <dbReference type="NCBI Taxonomy" id="34073"/>
    <lineage>
        <taxon>Bacteria</taxon>
        <taxon>Pseudomonadati</taxon>
        <taxon>Pseudomonadota</taxon>
        <taxon>Betaproteobacteria</taxon>
        <taxon>Burkholderiales</taxon>
        <taxon>Comamonadaceae</taxon>
        <taxon>Variovorax</taxon>
    </lineage>
</organism>
<evidence type="ECO:0000313" key="1">
    <source>
        <dbReference type="EMBL" id="MDP9974866.1"/>
    </source>
</evidence>
<dbReference type="InterPro" id="IPR001753">
    <property type="entry name" value="Enoyl-CoA_hydra/iso"/>
</dbReference>
<proteinExistence type="predicted"/>
<dbReference type="Proteomes" id="UP001224845">
    <property type="component" value="Unassembled WGS sequence"/>
</dbReference>
<dbReference type="PANTHER" id="PTHR43459:SF1">
    <property type="entry name" value="EG:BACN32G11.4 PROTEIN"/>
    <property type="match status" value="1"/>
</dbReference>
<dbReference type="PANTHER" id="PTHR43459">
    <property type="entry name" value="ENOYL-COA HYDRATASE"/>
    <property type="match status" value="1"/>
</dbReference>
<dbReference type="EMBL" id="JAUSRV010000020">
    <property type="protein sequence ID" value="MDP9974866.1"/>
    <property type="molecule type" value="Genomic_DNA"/>
</dbReference>
<dbReference type="SUPFAM" id="SSF52096">
    <property type="entry name" value="ClpP/crotonase"/>
    <property type="match status" value="1"/>
</dbReference>
<comment type="caution">
    <text evidence="1">The sequence shown here is derived from an EMBL/GenBank/DDBJ whole genome shotgun (WGS) entry which is preliminary data.</text>
</comment>
<reference evidence="1" key="1">
    <citation type="submission" date="2023-07" db="EMBL/GenBank/DDBJ databases">
        <title>Sorghum-associated microbial communities from plants grown in Nebraska, USA.</title>
        <authorList>
            <person name="Schachtman D."/>
        </authorList>
    </citation>
    <scope>NUCLEOTIDE SEQUENCE</scope>
    <source>
        <strain evidence="1">DS3315</strain>
    </source>
</reference>
<dbReference type="GO" id="GO:0003824">
    <property type="term" value="F:catalytic activity"/>
    <property type="evidence" value="ECO:0007669"/>
    <property type="project" value="UniProtKB-ARBA"/>
</dbReference>
<dbReference type="Gene3D" id="3.90.226.10">
    <property type="entry name" value="2-enoyl-CoA Hydratase, Chain A, domain 1"/>
    <property type="match status" value="1"/>
</dbReference>
<evidence type="ECO:0000313" key="2">
    <source>
        <dbReference type="Proteomes" id="UP001224845"/>
    </source>
</evidence>
<dbReference type="CDD" id="cd06558">
    <property type="entry name" value="crotonase-like"/>
    <property type="match status" value="1"/>
</dbReference>
<gene>
    <name evidence="1" type="ORF">J2W39_006150</name>
</gene>
<sequence length="140" mass="15058">MDTLLLETRDGVATLTLNRPAHKNALGPAMRADLIATMGTIRRRTGVRVLVIAGAGNDFWSGGDIRTMGPDVPAAATADSTRACIQATHEWHGPTSKRQHFDTGHRKRSTTDCNFALTLKKPSANSRDGVLTQRALASHS</sequence>
<dbReference type="RefSeq" id="WP_307596901.1">
    <property type="nucleotide sequence ID" value="NZ_JAUSRV010000020.1"/>
</dbReference>
<dbReference type="AlphaFoldDB" id="A0AAW8EP01"/>
<accession>A0AAW8EP01</accession>
<dbReference type="InterPro" id="IPR029045">
    <property type="entry name" value="ClpP/crotonase-like_dom_sf"/>
</dbReference>
<name>A0AAW8EP01_VARPD</name>
<protein>
    <submittedName>
        <fullName evidence="1">Enoyl-CoA hydratase/carnithine racemase</fullName>
    </submittedName>
</protein>
<dbReference type="Pfam" id="PF00378">
    <property type="entry name" value="ECH_1"/>
    <property type="match status" value="1"/>
</dbReference>